<evidence type="ECO:0000313" key="2">
    <source>
        <dbReference type="EMBL" id="CCD20526.1"/>
    </source>
</evidence>
<dbReference type="AlphaFoldDB" id="F9WSI7"/>
<accession>F9WSI7</accession>
<protein>
    <submittedName>
        <fullName evidence="2">Uncharacterized protein</fullName>
    </submittedName>
</protein>
<evidence type="ECO:0000313" key="3">
    <source>
        <dbReference type="Proteomes" id="UP000009027"/>
    </source>
</evidence>
<reference evidence="2 3" key="1">
    <citation type="journal article" date="2012" name="Proc. Natl. Acad. Sci. U.S.A.">
        <title>Antigenic diversity is generated by distinct evolutionary mechanisms in African trypanosome species.</title>
        <authorList>
            <person name="Jackson A.P."/>
            <person name="Berry A."/>
            <person name="Aslett M."/>
            <person name="Allison H.C."/>
            <person name="Burton P."/>
            <person name="Vavrova-Anderson J."/>
            <person name="Brown R."/>
            <person name="Browne H."/>
            <person name="Corton N."/>
            <person name="Hauser H."/>
            <person name="Gamble J."/>
            <person name="Gilderthorp R."/>
            <person name="Marcello L."/>
            <person name="McQuillan J."/>
            <person name="Otto T.D."/>
            <person name="Quail M.A."/>
            <person name="Sanders M.J."/>
            <person name="van Tonder A."/>
            <person name="Ginger M.L."/>
            <person name="Field M.C."/>
            <person name="Barry J.D."/>
            <person name="Hertz-Fowler C."/>
            <person name="Berriman M."/>
        </authorList>
    </citation>
    <scope>NUCLEOTIDE SEQUENCE</scope>
    <source>
        <strain evidence="2 3">Y486</strain>
    </source>
</reference>
<evidence type="ECO:0000256" key="1">
    <source>
        <dbReference type="SAM" id="Coils"/>
    </source>
</evidence>
<organism evidence="2 3">
    <name type="scientific">Trypanosoma vivax (strain Y486)</name>
    <dbReference type="NCBI Taxonomy" id="1055687"/>
    <lineage>
        <taxon>Eukaryota</taxon>
        <taxon>Discoba</taxon>
        <taxon>Euglenozoa</taxon>
        <taxon>Kinetoplastea</taxon>
        <taxon>Metakinetoplastina</taxon>
        <taxon>Trypanosomatida</taxon>
        <taxon>Trypanosomatidae</taxon>
        <taxon>Trypanosoma</taxon>
        <taxon>Duttonella</taxon>
    </lineage>
</organism>
<feature type="coiled-coil region" evidence="1">
    <location>
        <begin position="447"/>
        <end position="474"/>
    </location>
</feature>
<name>F9WSI7_TRYVY</name>
<proteinExistence type="predicted"/>
<dbReference type="EMBL" id="CAEX01005798">
    <property type="protein sequence ID" value="CCD20526.1"/>
    <property type="molecule type" value="Genomic_DNA"/>
</dbReference>
<gene>
    <name evidence="2" type="ORF">TvY486_0033700</name>
</gene>
<keyword evidence="3" id="KW-1185">Reference proteome</keyword>
<dbReference type="VEuPathDB" id="TriTrypDB:TvY486_0033700"/>
<keyword evidence="1" id="KW-0175">Coiled coil</keyword>
<sequence>MNATVNNMGEHYALFGAAIQSADALLVSASHNIAEALNKSDAALKLASKAQNVINAVSTKFIETKSASDVVEADRGAVEVSRVAAREVIGKTAVTREELKKVSGELAAARDEKKSRLEAISKNFSNAFKYAKNDFAHDVNTCVVSSFVAPNVSIRVAEDVFAQLVAVNFSADSTYDGKLLENCTQKVETLKGLVEKIGVHSNAMRGNASKALQHAGEAMERAKEAEKIAVDVVRSEINKKRSELCAAEGNVVKLSDKAGDLEKQRERLYQNLSAVAELSKETANKALVAMRNCTAVTTIAVKAMITVLETANEADRVADANSSCAKAYANVANEDVAVQRVLSDTNTMKAHVEQVYGDVKTSLAAGKSQLEQMKKNFTGLFEFTNGGYLASVDRACSSADINVSELTLEDATQIYSALHGIPALDASHIEANLTSFENIISDISTNLSVAAKHHEEAETNAERAETRAKQMNKETRVVLKKALGRQRARLCDAVKRITEINNKTSTLQKEASAVKENVAAQLKRASAAIQRAGDAVTRAVAAEPHAAEATAQYQLTGEAARNTRIEAKSVVKNAAASLQANEEHIKRINDKFTFAVVAVSSHQCEYKVNVCKSVVVCNVTSGLEESLREIQNLTALMNITVEKEALTRLSLSEKNVKELMQETSRRANATEAAAAAALKAAEDSKCTPLYLQLLHVVDNRS</sequence>
<dbReference type="Proteomes" id="UP000009027">
    <property type="component" value="Unassembled WGS sequence"/>
</dbReference>